<dbReference type="Gramene" id="CDF36978">
    <property type="protein sequence ID" value="CDF36978"/>
    <property type="gene ID" value="CHC_T00004968001"/>
</dbReference>
<protein>
    <submittedName>
        <fullName evidence="1">Uncharacterized protein</fullName>
    </submittedName>
</protein>
<keyword evidence="2" id="KW-1185">Reference proteome</keyword>
<organism evidence="1 2">
    <name type="scientific">Chondrus crispus</name>
    <name type="common">Carrageen Irish moss</name>
    <name type="synonym">Polymorpha crispa</name>
    <dbReference type="NCBI Taxonomy" id="2769"/>
    <lineage>
        <taxon>Eukaryota</taxon>
        <taxon>Rhodophyta</taxon>
        <taxon>Florideophyceae</taxon>
        <taxon>Rhodymeniophycidae</taxon>
        <taxon>Gigartinales</taxon>
        <taxon>Gigartinaceae</taxon>
        <taxon>Chondrus</taxon>
    </lineage>
</organism>
<dbReference type="EMBL" id="HG001808">
    <property type="protein sequence ID" value="CDF36978.1"/>
    <property type="molecule type" value="Genomic_DNA"/>
</dbReference>
<reference evidence="2" key="1">
    <citation type="journal article" date="2013" name="Proc. Natl. Acad. Sci. U.S.A.">
        <title>Genome structure and metabolic features in the red seaweed Chondrus crispus shed light on evolution of the Archaeplastida.</title>
        <authorList>
            <person name="Collen J."/>
            <person name="Porcel B."/>
            <person name="Carre W."/>
            <person name="Ball S.G."/>
            <person name="Chaparro C."/>
            <person name="Tonon T."/>
            <person name="Barbeyron T."/>
            <person name="Michel G."/>
            <person name="Noel B."/>
            <person name="Valentin K."/>
            <person name="Elias M."/>
            <person name="Artiguenave F."/>
            <person name="Arun A."/>
            <person name="Aury J.M."/>
            <person name="Barbosa-Neto J.F."/>
            <person name="Bothwell J.H."/>
            <person name="Bouget F.Y."/>
            <person name="Brillet L."/>
            <person name="Cabello-Hurtado F."/>
            <person name="Capella-Gutierrez S."/>
            <person name="Charrier B."/>
            <person name="Cladiere L."/>
            <person name="Cock J.M."/>
            <person name="Coelho S.M."/>
            <person name="Colleoni C."/>
            <person name="Czjzek M."/>
            <person name="Da Silva C."/>
            <person name="Delage L."/>
            <person name="Denoeud F."/>
            <person name="Deschamps P."/>
            <person name="Dittami S.M."/>
            <person name="Gabaldon T."/>
            <person name="Gachon C.M."/>
            <person name="Groisillier A."/>
            <person name="Herve C."/>
            <person name="Jabbari K."/>
            <person name="Katinka M."/>
            <person name="Kloareg B."/>
            <person name="Kowalczyk N."/>
            <person name="Labadie K."/>
            <person name="Leblanc C."/>
            <person name="Lopez P.J."/>
            <person name="McLachlan D.H."/>
            <person name="Meslet-Cladiere L."/>
            <person name="Moustafa A."/>
            <person name="Nehr Z."/>
            <person name="Nyvall Collen P."/>
            <person name="Panaud O."/>
            <person name="Partensky F."/>
            <person name="Poulain J."/>
            <person name="Rensing S.A."/>
            <person name="Rousvoal S."/>
            <person name="Samson G."/>
            <person name="Symeonidi A."/>
            <person name="Weissenbach J."/>
            <person name="Zambounis A."/>
            <person name="Wincker P."/>
            <person name="Boyen C."/>
        </authorList>
    </citation>
    <scope>NUCLEOTIDE SEQUENCE [LARGE SCALE GENOMIC DNA]</scope>
    <source>
        <strain evidence="2">cv. Stackhouse</strain>
    </source>
</reference>
<gene>
    <name evidence="1" type="ORF">CHC_T00004968001</name>
</gene>
<dbReference type="KEGG" id="ccp:CHC_T00004968001"/>
<name>R7QGY0_CHOCR</name>
<sequence length="80" mass="9137">MAALPDRSTEQTTSYSATNNLIYSLRVLKQSHLTYLRHLRIRLLEGLGDGRLRNDATIARSNFLSDRSETSPTPRLQHQL</sequence>
<dbReference type="AlphaFoldDB" id="R7QGY0"/>
<evidence type="ECO:0000313" key="2">
    <source>
        <dbReference type="Proteomes" id="UP000012073"/>
    </source>
</evidence>
<evidence type="ECO:0000313" key="1">
    <source>
        <dbReference type="EMBL" id="CDF36978.1"/>
    </source>
</evidence>
<dbReference type="RefSeq" id="XP_005716797.1">
    <property type="nucleotide sequence ID" value="XM_005716740.1"/>
</dbReference>
<proteinExistence type="predicted"/>
<dbReference type="GeneID" id="17324508"/>
<accession>R7QGY0</accession>
<dbReference type="Proteomes" id="UP000012073">
    <property type="component" value="Unassembled WGS sequence"/>
</dbReference>